<proteinExistence type="predicted"/>
<keyword evidence="1" id="KW-0812">Transmembrane</keyword>
<gene>
    <name evidence="2" type="ORF">HMPREF9623_01657</name>
</gene>
<dbReference type="GeneID" id="86941381"/>
<evidence type="ECO:0000313" key="2">
    <source>
        <dbReference type="EMBL" id="EHO16111.1"/>
    </source>
</evidence>
<evidence type="ECO:0000313" key="3">
    <source>
        <dbReference type="Proteomes" id="UP000018466"/>
    </source>
</evidence>
<accession>A0AA36Y440</accession>
<dbReference type="Proteomes" id="UP000018466">
    <property type="component" value="Unassembled WGS sequence"/>
</dbReference>
<keyword evidence="1" id="KW-1133">Transmembrane helix</keyword>
<feature type="transmembrane region" description="Helical" evidence="1">
    <location>
        <begin position="6"/>
        <end position="24"/>
    </location>
</feature>
<sequence length="182" mass="20376">MKQLFYLLVPLGAAVLIFSIRGLIGAVKVKLLYEQPYAEESGSFTVTEAGNYGIWLNGKQFGKSPYGEFGLQLSRKETGEMIPLSRVLLRTSVNGLGTARMELYTFHAEAGNYTLRRTDEANLGDRMLSGIGKVLSRYPVDYAQFSFRIYPHRTAALGVVYSFGITLSFMLMIWGILLPHYL</sequence>
<dbReference type="AlphaFoldDB" id="A0AA36Y440"/>
<protein>
    <submittedName>
        <fullName evidence="2">Uncharacterized protein</fullName>
    </submittedName>
</protein>
<feature type="transmembrane region" description="Helical" evidence="1">
    <location>
        <begin position="155"/>
        <end position="177"/>
    </location>
</feature>
<reference evidence="2 3" key="1">
    <citation type="submission" date="2011-10" db="EMBL/GenBank/DDBJ databases">
        <title>The Genome Sequence of Lachnospiraceae bacterium ACC2.</title>
        <authorList>
            <consortium name="The Broad Institute Genome Sequencing Platform"/>
            <person name="Earl A."/>
            <person name="Ward D."/>
            <person name="Feldgarden M."/>
            <person name="Gevers D."/>
            <person name="Sizova M."/>
            <person name="Hazen A."/>
            <person name="Epstein S."/>
            <person name="Young S.K."/>
            <person name="Zeng Q."/>
            <person name="Gargeya S."/>
            <person name="Fitzgerald M."/>
            <person name="Haas B."/>
            <person name="Abouelleil A."/>
            <person name="Alvarado L."/>
            <person name="Arachchi H.M."/>
            <person name="Berlin A."/>
            <person name="Brown A."/>
            <person name="Chapman S.B."/>
            <person name="Chen Z."/>
            <person name="Dunbar C."/>
            <person name="Freedman E."/>
            <person name="Gearin G."/>
            <person name="Goldberg J."/>
            <person name="Griggs A."/>
            <person name="Gujja S."/>
            <person name="Heiman D."/>
            <person name="Howarth C."/>
            <person name="Larson L."/>
            <person name="Lui A."/>
            <person name="MacDonald P.J.P."/>
            <person name="Montmayeur A."/>
            <person name="Murphy C."/>
            <person name="Neiman D."/>
            <person name="Pearson M."/>
            <person name="Priest M."/>
            <person name="Roberts A."/>
            <person name="Saif S."/>
            <person name="Shea T."/>
            <person name="Shenoy N."/>
            <person name="Sisk P."/>
            <person name="Stolte C."/>
            <person name="Sykes S."/>
            <person name="Wortman J."/>
            <person name="Nusbaum C."/>
            <person name="Birren B."/>
        </authorList>
    </citation>
    <scope>NUCLEOTIDE SEQUENCE [LARGE SCALE GENOMIC DNA]</scope>
    <source>
        <strain evidence="2 3">ACC2</strain>
    </source>
</reference>
<comment type="caution">
    <text evidence="2">The sequence shown here is derived from an EMBL/GenBank/DDBJ whole genome shotgun (WGS) entry which is preliminary data.</text>
</comment>
<organism evidence="2 3">
    <name type="scientific">Stomatobaculum longum</name>
    <dbReference type="NCBI Taxonomy" id="796942"/>
    <lineage>
        <taxon>Bacteria</taxon>
        <taxon>Bacillati</taxon>
        <taxon>Bacillota</taxon>
        <taxon>Clostridia</taxon>
        <taxon>Lachnospirales</taxon>
        <taxon>Lachnospiraceae</taxon>
        <taxon>Stomatobaculum</taxon>
    </lineage>
</organism>
<keyword evidence="1" id="KW-0472">Membrane</keyword>
<name>A0AA36Y440_9FIRM</name>
<dbReference type="RefSeq" id="WP_009533489.1">
    <property type="nucleotide sequence ID" value="NZ_CAJPPX010000139.1"/>
</dbReference>
<evidence type="ECO:0000256" key="1">
    <source>
        <dbReference type="SAM" id="Phobius"/>
    </source>
</evidence>
<keyword evidence="3" id="KW-1185">Reference proteome</keyword>
<dbReference type="EMBL" id="AGEL01000013">
    <property type="protein sequence ID" value="EHO16111.1"/>
    <property type="molecule type" value="Genomic_DNA"/>
</dbReference>